<dbReference type="Gene3D" id="3.40.1260.10">
    <property type="entry name" value="DsrEFH-like"/>
    <property type="match status" value="1"/>
</dbReference>
<accession>A0A2Z4PTV3</accession>
<proteinExistence type="predicted"/>
<dbReference type="SUPFAM" id="SSF75169">
    <property type="entry name" value="DsrEFH-like"/>
    <property type="match status" value="1"/>
</dbReference>
<organism evidence="1 2">
    <name type="scientific">Marinomonas primoryensis</name>
    <dbReference type="NCBI Taxonomy" id="178399"/>
    <lineage>
        <taxon>Bacteria</taxon>
        <taxon>Pseudomonadati</taxon>
        <taxon>Pseudomonadota</taxon>
        <taxon>Gammaproteobacteria</taxon>
        <taxon>Oceanospirillales</taxon>
        <taxon>Oceanospirillaceae</taxon>
        <taxon>Marinomonas</taxon>
    </lineage>
</organism>
<reference evidence="1 2" key="1">
    <citation type="submission" date="2016-06" db="EMBL/GenBank/DDBJ databases">
        <title>The sequenced genome of the ice-adhering bacterium Marinomonas primoryensis, from Antarctica.</title>
        <authorList>
            <person name="Graham L."/>
            <person name="Vance T.D.R."/>
            <person name="Davies P.L."/>
        </authorList>
    </citation>
    <scope>NUCLEOTIDE SEQUENCE [LARGE SCALE GENOMIC DNA]</scope>
    <source>
        <strain evidence="1 2">AceL</strain>
    </source>
</reference>
<dbReference type="Proteomes" id="UP000249898">
    <property type="component" value="Chromosome"/>
</dbReference>
<dbReference type="InterPro" id="IPR027396">
    <property type="entry name" value="DsrEFH-like"/>
</dbReference>
<dbReference type="AlphaFoldDB" id="A0A2Z4PTV3"/>
<dbReference type="OrthoDB" id="8665200at2"/>
<sequence>MAVTQLLIHAPTVDALKRAQNNARNLLKLESDAQVEIVVNGPATALAVTLSDEDILSRLVICRNSLQAQSLSAQSQVRQVDAAVQYLAHQQAKGWSYIRA</sequence>
<protein>
    <submittedName>
        <fullName evidence="1">Uncharacterized protein</fullName>
    </submittedName>
</protein>
<evidence type="ECO:0000313" key="2">
    <source>
        <dbReference type="Proteomes" id="UP000249898"/>
    </source>
</evidence>
<dbReference type="RefSeq" id="WP_112139176.1">
    <property type="nucleotide sequence ID" value="NZ_CP016181.1"/>
</dbReference>
<evidence type="ECO:0000313" key="1">
    <source>
        <dbReference type="EMBL" id="AWY01022.1"/>
    </source>
</evidence>
<dbReference type="EMBL" id="CP016181">
    <property type="protein sequence ID" value="AWY01022.1"/>
    <property type="molecule type" value="Genomic_DNA"/>
</dbReference>
<gene>
    <name evidence="1" type="ORF">A8139_14305</name>
</gene>
<name>A0A2Z4PTV3_9GAMM</name>